<protein>
    <submittedName>
        <fullName evidence="1">Uncharacterized protein</fullName>
    </submittedName>
</protein>
<dbReference type="Proteomes" id="UP000008311">
    <property type="component" value="Unassembled WGS sequence"/>
</dbReference>
<name>B9SRE0_RICCO</name>
<organism evidence="1 2">
    <name type="scientific">Ricinus communis</name>
    <name type="common">Castor bean</name>
    <dbReference type="NCBI Taxonomy" id="3988"/>
    <lineage>
        <taxon>Eukaryota</taxon>
        <taxon>Viridiplantae</taxon>
        <taxon>Streptophyta</taxon>
        <taxon>Embryophyta</taxon>
        <taxon>Tracheophyta</taxon>
        <taxon>Spermatophyta</taxon>
        <taxon>Magnoliopsida</taxon>
        <taxon>eudicotyledons</taxon>
        <taxon>Gunneridae</taxon>
        <taxon>Pentapetalae</taxon>
        <taxon>rosids</taxon>
        <taxon>fabids</taxon>
        <taxon>Malpighiales</taxon>
        <taxon>Euphorbiaceae</taxon>
        <taxon>Acalyphoideae</taxon>
        <taxon>Acalypheae</taxon>
        <taxon>Ricinus</taxon>
    </lineage>
</organism>
<evidence type="ECO:0000313" key="1">
    <source>
        <dbReference type="EMBL" id="EEF33814.1"/>
    </source>
</evidence>
<keyword evidence="2" id="KW-1185">Reference proteome</keyword>
<evidence type="ECO:0000313" key="2">
    <source>
        <dbReference type="Proteomes" id="UP000008311"/>
    </source>
</evidence>
<proteinExistence type="predicted"/>
<dbReference type="EMBL" id="EQ974097">
    <property type="protein sequence ID" value="EEF33814.1"/>
    <property type="molecule type" value="Genomic_DNA"/>
</dbReference>
<dbReference type="InParanoid" id="B9SRE0"/>
<reference evidence="2" key="1">
    <citation type="journal article" date="2010" name="Nat. Biotechnol.">
        <title>Draft genome sequence of the oilseed species Ricinus communis.</title>
        <authorList>
            <person name="Chan A.P."/>
            <person name="Crabtree J."/>
            <person name="Zhao Q."/>
            <person name="Lorenzi H."/>
            <person name="Orvis J."/>
            <person name="Puiu D."/>
            <person name="Melake-Berhan A."/>
            <person name="Jones K.M."/>
            <person name="Redman J."/>
            <person name="Chen G."/>
            <person name="Cahoon E.B."/>
            <person name="Gedil M."/>
            <person name="Stanke M."/>
            <person name="Haas B.J."/>
            <person name="Wortman J.R."/>
            <person name="Fraser-Liggett C.M."/>
            <person name="Ravel J."/>
            <person name="Rabinowicz P.D."/>
        </authorList>
    </citation>
    <scope>NUCLEOTIDE SEQUENCE [LARGE SCALE GENOMIC DNA]</scope>
    <source>
        <strain evidence="2">cv. Hale</strain>
    </source>
</reference>
<dbReference type="AlphaFoldDB" id="B9SRE0"/>
<sequence>MPSSMLLVFKPKHHIFGLEKEGKLGTMVQWVRMLGYLVLKSGIEPSLPPAATNINILMSF</sequence>
<gene>
    <name evidence="1" type="ORF">RCOM_1124790</name>
</gene>
<accession>B9SRE0</accession>